<dbReference type="AlphaFoldDB" id="A0A0E1VW85"/>
<dbReference type="Gene3D" id="3.40.50.1360">
    <property type="match status" value="1"/>
</dbReference>
<organism evidence="6">
    <name type="scientific">Burkholderia pseudomallei 1710a</name>
    <dbReference type="NCBI Taxonomy" id="320371"/>
    <lineage>
        <taxon>Bacteria</taxon>
        <taxon>Pseudomonadati</taxon>
        <taxon>Pseudomonadota</taxon>
        <taxon>Betaproteobacteria</taxon>
        <taxon>Burkholderiales</taxon>
        <taxon>Burkholderiaceae</taxon>
        <taxon>Burkholderia</taxon>
        <taxon>pseudomallei group</taxon>
    </lineage>
</organism>
<protein>
    <submittedName>
        <fullName evidence="6">Putative transcriptional regulator</fullName>
    </submittedName>
</protein>
<proteinExistence type="inferred from homology"/>
<dbReference type="InterPro" id="IPR036388">
    <property type="entry name" value="WH-like_DNA-bd_sf"/>
</dbReference>
<evidence type="ECO:0000313" key="6">
    <source>
        <dbReference type="EMBL" id="EET05173.1"/>
    </source>
</evidence>
<feature type="domain" description="Sugar-binding" evidence="5">
    <location>
        <begin position="77"/>
        <end position="328"/>
    </location>
</feature>
<dbReference type="SUPFAM" id="SSF46785">
    <property type="entry name" value="Winged helix' DNA-binding domain"/>
    <property type="match status" value="1"/>
</dbReference>
<dbReference type="GeneID" id="92977561"/>
<dbReference type="InterPro" id="IPR036390">
    <property type="entry name" value="WH_DNA-bd_sf"/>
</dbReference>
<dbReference type="Gene3D" id="1.10.10.10">
    <property type="entry name" value="Winged helix-like DNA-binding domain superfamily/Winged helix DNA-binding domain"/>
    <property type="match status" value="1"/>
</dbReference>
<name>A0A0E1VW85_BURPE</name>
<sequence>MTRTAVHDAARRAAPLDHDMTNEELTQLAKCYYVDGLTQEELAQKFAISRPKVGRLLKRAIEEGIVEIRVRHHPRAVQDLEQELVTRFGIQRAIISVDHKDQDSQRELLAGLVASYLDRVLADGAIVAVGMGRNVSAVSRHAVSTTQRNCSFVSAIGGSYRGGETMNADHICRRLAARFGGESETLYAPALVNDPQLFTALLENDVVRQSLDKARRASIALVGIGDILEDSNMVRMGWFTPEEMAEAKRAGAVGDIMGYDFIDIHGRPATTMLHGRVIGLTLEDLKRIPNVIATASEPTKATGILGALRAGVINTLATTQSIAQTVLSLAQATETASAA</sequence>
<evidence type="ECO:0000256" key="3">
    <source>
        <dbReference type="ARBA" id="ARBA00023125"/>
    </source>
</evidence>
<comment type="similarity">
    <text evidence="1">Belongs to the SorC transcriptional regulatory family.</text>
</comment>
<keyword evidence="2" id="KW-0805">Transcription regulation</keyword>
<dbReference type="InterPro" id="IPR007324">
    <property type="entry name" value="Sugar-bd_dom_put"/>
</dbReference>
<dbReference type="Proteomes" id="UP000001812">
    <property type="component" value="Chromosome II"/>
</dbReference>
<dbReference type="PANTHER" id="PTHR34294">
    <property type="entry name" value="TRANSCRIPTIONAL REGULATOR-RELATED"/>
    <property type="match status" value="1"/>
</dbReference>
<keyword evidence="4" id="KW-0804">Transcription</keyword>
<gene>
    <name evidence="6" type="ORF">BURPS1710A_A2854</name>
</gene>
<dbReference type="Pfam" id="PF04198">
    <property type="entry name" value="Sugar-bind"/>
    <property type="match status" value="1"/>
</dbReference>
<dbReference type="InterPro" id="IPR037171">
    <property type="entry name" value="NagB/RpiA_transferase-like"/>
</dbReference>
<dbReference type="RefSeq" id="WP_004188534.1">
    <property type="nucleotide sequence ID" value="NZ_CM000833.1"/>
</dbReference>
<dbReference type="PANTHER" id="PTHR34294:SF12">
    <property type="entry name" value="SUGAR-BINDING TRANSCRIPTIONAL REGULATOR"/>
    <property type="match status" value="1"/>
</dbReference>
<evidence type="ECO:0000256" key="2">
    <source>
        <dbReference type="ARBA" id="ARBA00023015"/>
    </source>
</evidence>
<dbReference type="EMBL" id="CM000833">
    <property type="protein sequence ID" value="EET05173.1"/>
    <property type="molecule type" value="Genomic_DNA"/>
</dbReference>
<accession>A0A0E1VW85</accession>
<evidence type="ECO:0000256" key="1">
    <source>
        <dbReference type="ARBA" id="ARBA00010466"/>
    </source>
</evidence>
<reference evidence="6" key="1">
    <citation type="submission" date="2009-05" db="EMBL/GenBank/DDBJ databases">
        <authorList>
            <person name="Harkins D.M."/>
            <person name="DeShazer D."/>
            <person name="Woods D.E."/>
            <person name="Brinkac L.M."/>
            <person name="Brown K.A."/>
            <person name="Hung G.C."/>
            <person name="Tuanyok A."/>
            <person name="Zhang B."/>
            <person name="Nierman W.C."/>
        </authorList>
    </citation>
    <scope>NUCLEOTIDE SEQUENCE [LARGE SCALE GENOMIC DNA]</scope>
    <source>
        <strain evidence="6">1710a</strain>
    </source>
</reference>
<dbReference type="GO" id="GO:0030246">
    <property type="term" value="F:carbohydrate binding"/>
    <property type="evidence" value="ECO:0007669"/>
    <property type="project" value="InterPro"/>
</dbReference>
<keyword evidence="3" id="KW-0238">DNA-binding</keyword>
<evidence type="ECO:0000256" key="4">
    <source>
        <dbReference type="ARBA" id="ARBA00023163"/>
    </source>
</evidence>
<dbReference type="HOGENOM" id="CLU_054506_1_2_4"/>
<dbReference type="InterPro" id="IPR051054">
    <property type="entry name" value="SorC_transcr_regulators"/>
</dbReference>
<dbReference type="SUPFAM" id="SSF100950">
    <property type="entry name" value="NagB/RpiA/CoA transferase-like"/>
    <property type="match status" value="1"/>
</dbReference>
<evidence type="ECO:0000259" key="5">
    <source>
        <dbReference type="Pfam" id="PF04198"/>
    </source>
</evidence>
<dbReference type="GO" id="GO:0003677">
    <property type="term" value="F:DNA binding"/>
    <property type="evidence" value="ECO:0007669"/>
    <property type="project" value="UniProtKB-KW"/>
</dbReference>